<dbReference type="RefSeq" id="WP_174399583.1">
    <property type="nucleotide sequence ID" value="NZ_VBSB01000012.1"/>
</dbReference>
<feature type="transmembrane region" description="Helical" evidence="1">
    <location>
        <begin position="38"/>
        <end position="60"/>
    </location>
</feature>
<sequence length="687" mass="75228">MDDIDRWFERTARGHNRVPSLYASLLTDRVFRYLAYRLRYPLVLATAQFAIHVAEFFLILSSLGGVAAFTVMMLRVGSLIVGGAWWGLLEVMRERLRDFARSGERDAAGYEIGSWLVLASVLAMVTIVGGALAVVLVRPAGDDSVTHLYAFLVIGELAVNFPVRALHSGVFATRRVYRPPWSIFLSPGVQLAVIGLGFFFYPTAAIIIAIIASNAIAIVITVHYSLETYRLAGLQPKLRAPRRAINQLLPKIPPLLGIKTTLSGLGLRLDGVVLLAIVGVYGTNTRSFELTAAVSAWRYVDTFQFFYLVLPLFRGSFESAGIFYFDFVRLRSVPALYQFRRLFFQRLLVVTPLASLYFWALAAALGLLVLQDIPLTFMLALIPLFVSRSVIGIYQIRQFAEGRFGTHLATILFMAVLLWLVWIKPNPASDLLEITAAMLLQLILLINLQHVRDRRYPALPTLLSLGDWLLGLAREPGPVRVGDVTIPESVTPKQRSAAVRLVQASFDGNGHVAFSSPTKLGYYQRASGSTVDSSPQLVLQAVSGGTVARGSVSAAPIANGSEAVDRWLCSLDLESTPTDLEDLVRDFRSLFPDGIVFDLETLDGAREMRNLDQDFLVRALPAVAQSLGGGMKSVALSGRRLIPIFRHGTLHMLLVSPADPDAARLKDLFSAVRTWQVGGAAGGGGDG</sequence>
<dbReference type="EMBL" id="VBSB01000012">
    <property type="protein sequence ID" value="NTY61845.1"/>
    <property type="molecule type" value="Genomic_DNA"/>
</dbReference>
<protein>
    <submittedName>
        <fullName evidence="2">Uncharacterized protein</fullName>
    </submittedName>
</protein>
<feature type="transmembrane region" description="Helical" evidence="1">
    <location>
        <begin position="148"/>
        <end position="167"/>
    </location>
</feature>
<accession>A0ABX2K6J8</accession>
<gene>
    <name evidence="2" type="ORF">FEG63_20070</name>
</gene>
<name>A0ABX2K6J8_9MYCO</name>
<keyword evidence="3" id="KW-1185">Reference proteome</keyword>
<feature type="transmembrane region" description="Helical" evidence="1">
    <location>
        <begin position="375"/>
        <end position="394"/>
    </location>
</feature>
<comment type="caution">
    <text evidence="2">The sequence shown here is derived from an EMBL/GenBank/DDBJ whole genome shotgun (WGS) entry which is preliminary data.</text>
</comment>
<feature type="transmembrane region" description="Helical" evidence="1">
    <location>
        <begin position="304"/>
        <end position="327"/>
    </location>
</feature>
<dbReference type="Proteomes" id="UP000708347">
    <property type="component" value="Unassembled WGS sequence"/>
</dbReference>
<evidence type="ECO:0000313" key="2">
    <source>
        <dbReference type="EMBL" id="NTY61845.1"/>
    </source>
</evidence>
<feature type="transmembrane region" description="Helical" evidence="1">
    <location>
        <begin position="112"/>
        <end position="136"/>
    </location>
</feature>
<feature type="transmembrane region" description="Helical" evidence="1">
    <location>
        <begin position="206"/>
        <end position="226"/>
    </location>
</feature>
<evidence type="ECO:0000313" key="3">
    <source>
        <dbReference type="Proteomes" id="UP000708347"/>
    </source>
</evidence>
<keyword evidence="1" id="KW-0472">Membrane</keyword>
<keyword evidence="1" id="KW-0812">Transmembrane</keyword>
<organism evidence="2 3">
    <name type="scientific">Mycolicibacterium sphagni</name>
    <dbReference type="NCBI Taxonomy" id="1786"/>
    <lineage>
        <taxon>Bacteria</taxon>
        <taxon>Bacillati</taxon>
        <taxon>Actinomycetota</taxon>
        <taxon>Actinomycetes</taxon>
        <taxon>Mycobacteriales</taxon>
        <taxon>Mycobacteriaceae</taxon>
        <taxon>Mycolicibacterium</taxon>
    </lineage>
</organism>
<reference evidence="2 3" key="1">
    <citation type="submission" date="2019-05" db="EMBL/GenBank/DDBJ databases">
        <title>Mycolicibacterium sphagni ENV482 genome assembly.</title>
        <authorList>
            <person name="Chen W."/>
            <person name="Faulkner N.W."/>
            <person name="Hyman M.R."/>
        </authorList>
    </citation>
    <scope>NUCLEOTIDE SEQUENCE [LARGE SCALE GENOMIC DNA]</scope>
    <source>
        <strain evidence="2 3">ENV482</strain>
    </source>
</reference>
<evidence type="ECO:0000256" key="1">
    <source>
        <dbReference type="SAM" id="Phobius"/>
    </source>
</evidence>
<feature type="transmembrane region" description="Helical" evidence="1">
    <location>
        <begin position="265"/>
        <end position="284"/>
    </location>
</feature>
<keyword evidence="1" id="KW-1133">Transmembrane helix</keyword>
<feature type="transmembrane region" description="Helical" evidence="1">
    <location>
        <begin position="66"/>
        <end position="91"/>
    </location>
</feature>
<feature type="transmembrane region" description="Helical" evidence="1">
    <location>
        <begin position="406"/>
        <end position="425"/>
    </location>
</feature>
<feature type="transmembrane region" description="Helical" evidence="1">
    <location>
        <begin position="347"/>
        <end position="369"/>
    </location>
</feature>
<proteinExistence type="predicted"/>
<feature type="transmembrane region" description="Helical" evidence="1">
    <location>
        <begin position="179"/>
        <end position="200"/>
    </location>
</feature>